<dbReference type="InterPro" id="IPR001452">
    <property type="entry name" value="SH3_domain"/>
</dbReference>
<dbReference type="Pfam" id="PF00018">
    <property type="entry name" value="SH3_1"/>
    <property type="match status" value="2"/>
</dbReference>
<dbReference type="Pfam" id="PF14604">
    <property type="entry name" value="SH3_9"/>
    <property type="match status" value="1"/>
</dbReference>
<evidence type="ECO:0000256" key="2">
    <source>
        <dbReference type="ARBA" id="ARBA00004134"/>
    </source>
</evidence>
<proteinExistence type="inferred from homology"/>
<evidence type="ECO:0000256" key="11">
    <source>
        <dbReference type="ARBA" id="ARBA00022753"/>
    </source>
</evidence>
<dbReference type="CDD" id="cd11773">
    <property type="entry name" value="SH3_Sla1p_1"/>
    <property type="match status" value="1"/>
</dbReference>
<evidence type="ECO:0000256" key="9">
    <source>
        <dbReference type="ARBA" id="ARBA00022583"/>
    </source>
</evidence>
<evidence type="ECO:0000256" key="7">
    <source>
        <dbReference type="ARBA" id="ARBA00022475"/>
    </source>
</evidence>
<feature type="region of interest" description="Disordered" evidence="16">
    <location>
        <begin position="863"/>
        <end position="914"/>
    </location>
</feature>
<feature type="compositionally biased region" description="Gly residues" evidence="16">
    <location>
        <begin position="734"/>
        <end position="744"/>
    </location>
</feature>
<feature type="domain" description="SH3" evidence="17">
    <location>
        <begin position="2"/>
        <end position="69"/>
    </location>
</feature>
<feature type="region of interest" description="Disordered" evidence="16">
    <location>
        <begin position="477"/>
        <end position="497"/>
    </location>
</feature>
<dbReference type="InterPro" id="IPR056996">
    <property type="entry name" value="PH_SLA1"/>
</dbReference>
<feature type="compositionally biased region" description="Polar residues" evidence="16">
    <location>
        <begin position="266"/>
        <end position="276"/>
    </location>
</feature>
<feature type="compositionally biased region" description="Low complexity" evidence="16">
    <location>
        <begin position="782"/>
        <end position="793"/>
    </location>
</feature>
<dbReference type="OrthoDB" id="26539at2759"/>
<dbReference type="InterPro" id="IPR036028">
    <property type="entry name" value="SH3-like_dom_sf"/>
</dbReference>
<organism evidence="18 19">
    <name type="scientific">Trichoderma harzianum</name>
    <name type="common">Hypocrea lixii</name>
    <dbReference type="NCBI Taxonomy" id="5544"/>
    <lineage>
        <taxon>Eukaryota</taxon>
        <taxon>Fungi</taxon>
        <taxon>Dikarya</taxon>
        <taxon>Ascomycota</taxon>
        <taxon>Pezizomycotina</taxon>
        <taxon>Sordariomycetes</taxon>
        <taxon>Hypocreomycetidae</taxon>
        <taxon>Hypocreales</taxon>
        <taxon>Hypocreaceae</taxon>
        <taxon>Trichoderma</taxon>
    </lineage>
</organism>
<keyword evidence="10" id="KW-0677">Repeat</keyword>
<dbReference type="CDD" id="cd11775">
    <property type="entry name" value="SH3_Sla1p_3"/>
    <property type="match status" value="1"/>
</dbReference>
<dbReference type="InterPro" id="IPR035821">
    <property type="entry name" value="Sla1_SH3_3"/>
</dbReference>
<dbReference type="Pfam" id="PF24081">
    <property type="entry name" value="PH_SLA1"/>
    <property type="match status" value="1"/>
</dbReference>
<feature type="compositionally biased region" description="Low complexity" evidence="16">
    <location>
        <begin position="815"/>
        <end position="836"/>
    </location>
</feature>
<dbReference type="Proteomes" id="UP000236290">
    <property type="component" value="Unassembled WGS sequence"/>
</dbReference>
<dbReference type="InterPro" id="IPR013761">
    <property type="entry name" value="SAM/pointed_sf"/>
</dbReference>
<evidence type="ECO:0000256" key="3">
    <source>
        <dbReference type="ARBA" id="ARBA00004413"/>
    </source>
</evidence>
<evidence type="ECO:0000256" key="10">
    <source>
        <dbReference type="ARBA" id="ARBA00022737"/>
    </source>
</evidence>
<evidence type="ECO:0000256" key="6">
    <source>
        <dbReference type="ARBA" id="ARBA00022443"/>
    </source>
</evidence>
<feature type="region of interest" description="Disordered" evidence="16">
    <location>
        <begin position="1117"/>
        <end position="1163"/>
    </location>
</feature>
<sequence>MGFLGIYRAIYDYTPNEDAELAIKQGDLLYVLEKNDDDGWWKAKKKAGTDDEDEPSGLIPNNYVEKVLPILVPPPPCPRVPESRSHLDPRLKQRQLVQELAELLLSAETVGHARAIYEYTRQTDEELSFSEDAVLEVFDTTDEDWILAGLDGEYGFVPANYIELQAAAAAPASAPSVPAAPALPRRPPSQSIAADDSTPLSGNAPAPAPAIAAPAAADPAVALASVIQKQNQNRQSTREPMTLRFKEPELSDEESIRSPALPSRPRPQSQAYSVPSEQPAKPERTPESQPKGHLIPGNFHLYNINEMVSVMGKKKKMPTTLGINLLTGTILIAPERAENDPPQEWTADKMTHYSREGKHVFMELVKPSKSIDFHAGAKDTAEEIVASLGELAGAARAEGLREVIAAGSQKRQRKGTILYDFMAQGEDEVTVAAGDEVAIIDDSRSEDWWQVRRLKNGKEGVVPSSYIEFSGTITPPLVQSATGPSGGNPARSAVEQNRLDEIRLTKEAIKAASREPQQQQVGPGMPLPRRGSSLIAPDDGNNLGQQRPRRENGRNDGGSHASSKAKPDASKVRVWTDRSKSFSVEAQFLGLKDGKLHLHKMNGVKIAVPIAKMSHDDLVYVENLTGISLDDERPLADVKRASKAPEQPKPAPVGASVDKGPEYDWFQFFLSCDVAVGLCERYAQAFTRDSMDESVLPDVDAGVLRNLGLREGDIIKVMRTLDAKFGRTKANGDTDGGLFSGPGGALRNNTRKGRPAPAVQTGDVVDAAVFSTKEAPSSGETAAAKPASPASPVKEPKRPAGGFDDDAWDVKPTKQEQQTQPQPTAPAAEAPRNVEPAPAPAPAPAPVALTGSLQELSLLSTPLEPSKVEPKPQPLAPLPSEPQVSAPAPQQPLLGASPSFFSTVPQPNQISVQPSLTGVHISPKSLGRQRPLAPSISPPVQGSLVVPPPPQRPLSAPQSTLPQGMFAAPALVPQVTGLVQGQVAPLGQSLNDITQARLQQQYAAQLQQNIQPIQPMLTGYIGPQQQGLPQFPQGAPGPYLQPMLTGAPGYIDPSRISQYGGLQPQPTGFQPSLNQSPFGAGSINNYLPPPLQPQQTGFQSLQPLQQGTNHELKAPMQPLVPQKTGPPPPVRFGVTPETKKLTPQPTGRRANLSQATPENPFGF</sequence>
<keyword evidence="12" id="KW-0472">Membrane</keyword>
<evidence type="ECO:0000256" key="14">
    <source>
        <dbReference type="ARBA" id="ARBA00023212"/>
    </source>
</evidence>
<keyword evidence="13" id="KW-0009">Actin-binding</keyword>
<dbReference type="GO" id="GO:0005886">
    <property type="term" value="C:plasma membrane"/>
    <property type="evidence" value="ECO:0007669"/>
    <property type="project" value="UniProtKB-SubCell"/>
</dbReference>
<evidence type="ECO:0000256" key="16">
    <source>
        <dbReference type="SAM" id="MobiDB-lite"/>
    </source>
</evidence>
<evidence type="ECO:0000256" key="1">
    <source>
        <dbReference type="ARBA" id="ARBA00004125"/>
    </source>
</evidence>
<evidence type="ECO:0000256" key="4">
    <source>
        <dbReference type="ARBA" id="ARBA00007948"/>
    </source>
</evidence>
<dbReference type="PROSITE" id="PS50002">
    <property type="entry name" value="SH3"/>
    <property type="match status" value="3"/>
</dbReference>
<dbReference type="InterPro" id="IPR007131">
    <property type="entry name" value="SHD1"/>
</dbReference>
<evidence type="ECO:0000256" key="13">
    <source>
        <dbReference type="ARBA" id="ARBA00023203"/>
    </source>
</evidence>
<dbReference type="PANTHER" id="PTHR15735">
    <property type="entry name" value="FCH AND DOUBLE SH3 DOMAINS PROTEIN"/>
    <property type="match status" value="1"/>
</dbReference>
<feature type="domain" description="SH3" evidence="17">
    <location>
        <begin position="410"/>
        <end position="472"/>
    </location>
</feature>
<keyword evidence="8" id="KW-0963">Cytoplasm</keyword>
<evidence type="ECO:0000256" key="15">
    <source>
        <dbReference type="PROSITE-ProRule" id="PRU00192"/>
    </source>
</evidence>
<comment type="similarity">
    <text evidence="4">Belongs to the SLA1 family.</text>
</comment>
<dbReference type="InterPro" id="IPR035800">
    <property type="entry name" value="Sla1_SH3_1"/>
</dbReference>
<evidence type="ECO:0000313" key="19">
    <source>
        <dbReference type="Proteomes" id="UP000236290"/>
    </source>
</evidence>
<dbReference type="Gene3D" id="1.10.150.50">
    <property type="entry name" value="Transcription Factor, Ets-1"/>
    <property type="match status" value="1"/>
</dbReference>
<keyword evidence="7" id="KW-1003">Cell membrane</keyword>
<evidence type="ECO:0000259" key="17">
    <source>
        <dbReference type="PROSITE" id="PS50002"/>
    </source>
</evidence>
<feature type="region of interest" description="Disordered" evidence="16">
    <location>
        <begin position="175"/>
        <end position="210"/>
    </location>
</feature>
<protein>
    <recommendedName>
        <fullName evidence="5">Actin cytoskeleton-regulatory complex protein SLA1</fullName>
    </recommendedName>
</protein>
<dbReference type="EMBL" id="MTYI01000023">
    <property type="protein sequence ID" value="PNP58166.1"/>
    <property type="molecule type" value="Genomic_DNA"/>
</dbReference>
<feature type="region of interest" description="Disordered" evidence="16">
    <location>
        <begin position="728"/>
        <end position="847"/>
    </location>
</feature>
<dbReference type="SMART" id="SM00326">
    <property type="entry name" value="SH3"/>
    <property type="match status" value="3"/>
</dbReference>
<accession>A0A2K0UKC0</accession>
<feature type="compositionally biased region" description="Polar residues" evidence="16">
    <location>
        <begin position="1141"/>
        <end position="1157"/>
    </location>
</feature>
<feature type="compositionally biased region" description="Polar residues" evidence="16">
    <location>
        <begin position="1075"/>
        <end position="1085"/>
    </location>
</feature>
<evidence type="ECO:0000256" key="8">
    <source>
        <dbReference type="ARBA" id="ARBA00022490"/>
    </source>
</evidence>
<dbReference type="GO" id="GO:0006897">
    <property type="term" value="P:endocytosis"/>
    <property type="evidence" value="ECO:0007669"/>
    <property type="project" value="UniProtKB-KW"/>
</dbReference>
<dbReference type="GO" id="GO:0003779">
    <property type="term" value="F:actin binding"/>
    <property type="evidence" value="ECO:0007669"/>
    <property type="project" value="UniProtKB-KW"/>
</dbReference>
<evidence type="ECO:0000313" key="18">
    <source>
        <dbReference type="EMBL" id="PNP58166.1"/>
    </source>
</evidence>
<name>A0A2K0UKC0_TRIHA</name>
<feature type="region of interest" description="Disordered" evidence="16">
    <location>
        <begin position="1075"/>
        <end position="1097"/>
    </location>
</feature>
<feature type="region of interest" description="Disordered" evidence="16">
    <location>
        <begin position="510"/>
        <end position="572"/>
    </location>
</feature>
<feature type="compositionally biased region" description="Polar residues" evidence="16">
    <location>
        <begin position="899"/>
        <end position="914"/>
    </location>
</feature>
<dbReference type="Gene3D" id="2.30.30.700">
    <property type="entry name" value="SLA1 homology domain 1"/>
    <property type="match status" value="1"/>
</dbReference>
<feature type="compositionally biased region" description="Low complexity" evidence="16">
    <location>
        <begin position="175"/>
        <end position="191"/>
    </location>
</feature>
<dbReference type="GO" id="GO:0030674">
    <property type="term" value="F:protein-macromolecule adaptor activity"/>
    <property type="evidence" value="ECO:0007669"/>
    <property type="project" value="InterPro"/>
</dbReference>
<dbReference type="GO" id="GO:0010008">
    <property type="term" value="C:endosome membrane"/>
    <property type="evidence" value="ECO:0007669"/>
    <property type="project" value="UniProtKB-SubCell"/>
</dbReference>
<comment type="subcellular location">
    <subcellularLocation>
        <location evidence="3">Cell membrane</location>
        <topology evidence="3">Peripheral membrane protein</topology>
        <orientation evidence="3">Cytoplasmic side</orientation>
    </subcellularLocation>
    <subcellularLocation>
        <location evidence="2">Cytoplasm</location>
        <location evidence="2">Cytoskeleton</location>
        <location evidence="2">Actin patch</location>
    </subcellularLocation>
    <subcellularLocation>
        <location evidence="1">Endosome membrane</location>
        <topology evidence="1">Peripheral membrane protein</topology>
        <orientation evidence="1">Cytoplasmic side</orientation>
    </subcellularLocation>
</comment>
<keyword evidence="9" id="KW-0254">Endocytosis</keyword>
<evidence type="ECO:0000256" key="5">
    <source>
        <dbReference type="ARBA" id="ARBA00020357"/>
    </source>
</evidence>
<dbReference type="PANTHER" id="PTHR15735:SF19">
    <property type="entry name" value="ACTIN CYTOSKELETON-REGULATORY COMPLEX PROTEIN SLA1"/>
    <property type="match status" value="1"/>
</dbReference>
<feature type="region of interest" description="Disordered" evidence="16">
    <location>
        <begin position="229"/>
        <end position="297"/>
    </location>
</feature>
<keyword evidence="14" id="KW-0206">Cytoskeleton</keyword>
<feature type="compositionally biased region" description="Pro residues" evidence="16">
    <location>
        <begin position="871"/>
        <end position="880"/>
    </location>
</feature>
<dbReference type="Gene3D" id="2.30.30.40">
    <property type="entry name" value="SH3 Domains"/>
    <property type="match status" value="3"/>
</dbReference>
<dbReference type="GO" id="GO:0042802">
    <property type="term" value="F:identical protein binding"/>
    <property type="evidence" value="ECO:0007669"/>
    <property type="project" value="InterPro"/>
</dbReference>
<dbReference type="SUPFAM" id="SSF50044">
    <property type="entry name" value="SH3-domain"/>
    <property type="match status" value="3"/>
</dbReference>
<feature type="domain" description="SH3" evidence="17">
    <location>
        <begin position="108"/>
        <end position="167"/>
    </location>
</feature>
<keyword evidence="6 15" id="KW-0728">SH3 domain</keyword>
<comment type="caution">
    <text evidence="18">The sequence shown here is derived from an EMBL/GenBank/DDBJ whole genome shotgun (WGS) entry which is preliminary data.</text>
</comment>
<dbReference type="GO" id="GO:0030479">
    <property type="term" value="C:actin cortical patch"/>
    <property type="evidence" value="ECO:0007669"/>
    <property type="project" value="UniProtKB-SubCell"/>
</dbReference>
<reference evidence="18 19" key="1">
    <citation type="submission" date="2017-02" db="EMBL/GenBank/DDBJ databases">
        <title>Genomes of Trichoderma spp. with biocontrol activity.</title>
        <authorList>
            <person name="Gardiner D."/>
            <person name="Kazan K."/>
            <person name="Vos C."/>
            <person name="Harvey P."/>
        </authorList>
    </citation>
    <scope>NUCLEOTIDE SEQUENCE [LARGE SCALE GENOMIC DNA]</scope>
    <source>
        <strain evidence="18 19">Tr1</strain>
    </source>
</reference>
<feature type="compositionally biased region" description="Polar residues" evidence="16">
    <location>
        <begin position="229"/>
        <end position="239"/>
    </location>
</feature>
<dbReference type="PRINTS" id="PR00452">
    <property type="entry name" value="SH3DOMAIN"/>
</dbReference>
<evidence type="ECO:0000256" key="12">
    <source>
        <dbReference type="ARBA" id="ARBA00023136"/>
    </source>
</evidence>
<keyword evidence="11" id="KW-0967">Endosome</keyword>
<dbReference type="Pfam" id="PF03983">
    <property type="entry name" value="SHD1"/>
    <property type="match status" value="1"/>
</dbReference>
<dbReference type="AlphaFoldDB" id="A0A2K0UKC0"/>
<gene>
    <name evidence="18" type="ORF">THARTR1_02324</name>
</gene>
<dbReference type="GO" id="GO:0043130">
    <property type="term" value="F:ubiquitin binding"/>
    <property type="evidence" value="ECO:0007669"/>
    <property type="project" value="InterPro"/>
</dbReference>